<keyword evidence="1" id="KW-0805">Transcription regulation</keyword>
<evidence type="ECO:0000259" key="5">
    <source>
        <dbReference type="PROSITE" id="PS51078"/>
    </source>
</evidence>
<dbReference type="GO" id="GO:0003700">
    <property type="term" value="F:DNA-binding transcription factor activity"/>
    <property type="evidence" value="ECO:0007669"/>
    <property type="project" value="TreeGrafter"/>
</dbReference>
<reference evidence="6 7" key="1">
    <citation type="submission" date="2020-07" db="EMBL/GenBank/DDBJ databases">
        <title>Sequencing the genomes of 1000 actinobacteria strains.</title>
        <authorList>
            <person name="Klenk H.-P."/>
        </authorList>
    </citation>
    <scope>NUCLEOTIDE SEQUENCE [LARGE SCALE GENOMIC DNA]</scope>
    <source>
        <strain evidence="6 7">DSM 44065</strain>
    </source>
</reference>
<dbReference type="SUPFAM" id="SSF55781">
    <property type="entry name" value="GAF domain-like"/>
    <property type="match status" value="1"/>
</dbReference>
<evidence type="ECO:0000313" key="6">
    <source>
        <dbReference type="EMBL" id="NYI84374.1"/>
    </source>
</evidence>
<dbReference type="InterPro" id="IPR036388">
    <property type="entry name" value="WH-like_DNA-bd_sf"/>
</dbReference>
<accession>A0A853AIA7</accession>
<evidence type="ECO:0000313" key="7">
    <source>
        <dbReference type="Proteomes" id="UP000587002"/>
    </source>
</evidence>
<dbReference type="GO" id="GO:0045892">
    <property type="term" value="P:negative regulation of DNA-templated transcription"/>
    <property type="evidence" value="ECO:0007669"/>
    <property type="project" value="TreeGrafter"/>
</dbReference>
<dbReference type="EMBL" id="JACCFJ010000001">
    <property type="protein sequence ID" value="NYI84374.1"/>
    <property type="molecule type" value="Genomic_DNA"/>
</dbReference>
<dbReference type="PROSITE" id="PS51078">
    <property type="entry name" value="ICLR_ED"/>
    <property type="match status" value="1"/>
</dbReference>
<dbReference type="Gene3D" id="3.30.450.40">
    <property type="match status" value="1"/>
</dbReference>
<dbReference type="Pfam" id="PF01614">
    <property type="entry name" value="IclR_C"/>
    <property type="match status" value="1"/>
</dbReference>
<comment type="caution">
    <text evidence="6">The sequence shown here is derived from an EMBL/GenBank/DDBJ whole genome shotgun (WGS) entry which is preliminary data.</text>
</comment>
<name>A0A853AIA7_9PSEU</name>
<keyword evidence="7" id="KW-1185">Reference proteome</keyword>
<dbReference type="SMART" id="SM00346">
    <property type="entry name" value="HTH_ICLR"/>
    <property type="match status" value="1"/>
</dbReference>
<dbReference type="InterPro" id="IPR036390">
    <property type="entry name" value="WH_DNA-bd_sf"/>
</dbReference>
<dbReference type="InterPro" id="IPR014757">
    <property type="entry name" value="Tscrpt_reg_IclR_C"/>
</dbReference>
<keyword evidence="2" id="KW-0238">DNA-binding</keyword>
<evidence type="ECO:0000259" key="4">
    <source>
        <dbReference type="PROSITE" id="PS51077"/>
    </source>
</evidence>
<dbReference type="PANTHER" id="PTHR30136:SF35">
    <property type="entry name" value="HTH-TYPE TRANSCRIPTIONAL REGULATOR RV1719"/>
    <property type="match status" value="1"/>
</dbReference>
<evidence type="ECO:0000256" key="1">
    <source>
        <dbReference type="ARBA" id="ARBA00023015"/>
    </source>
</evidence>
<evidence type="ECO:0000256" key="2">
    <source>
        <dbReference type="ARBA" id="ARBA00023125"/>
    </source>
</evidence>
<keyword evidence="3" id="KW-0804">Transcription</keyword>
<dbReference type="PROSITE" id="PS51077">
    <property type="entry name" value="HTH_ICLR"/>
    <property type="match status" value="1"/>
</dbReference>
<gene>
    <name evidence="6" type="ORF">HNR68_003004</name>
</gene>
<dbReference type="InterPro" id="IPR005471">
    <property type="entry name" value="Tscrpt_reg_IclR_N"/>
</dbReference>
<dbReference type="Pfam" id="PF09339">
    <property type="entry name" value="HTH_IclR"/>
    <property type="match status" value="1"/>
</dbReference>
<dbReference type="SUPFAM" id="SSF46785">
    <property type="entry name" value="Winged helix' DNA-binding domain"/>
    <property type="match status" value="1"/>
</dbReference>
<sequence>MRSLERAIDVLEVLDTSRHALRLSDIARRADLPVATTQRILNVLEARGRVERDATGYRPGVGLIFGAHAYLTSSPLITAARPVLQDLAAETGLTASLFKRIGWSRVVLARVDGARPLRYELPIGERLPLHLGAGKALVANMDPDELDQFLAQLGDRTRADGTAIEQDEFLDDLKQIRDRGYSHARNEREPGMASVAAPVAEPDGSTTAAVQVSGPQDAIPSDRLPGLGIEVQRAAYAIARRAF</sequence>
<dbReference type="RefSeq" id="WP_218888311.1">
    <property type="nucleotide sequence ID" value="NZ_BAABFH010000001.1"/>
</dbReference>
<dbReference type="AlphaFoldDB" id="A0A853AIA7"/>
<dbReference type="InterPro" id="IPR029016">
    <property type="entry name" value="GAF-like_dom_sf"/>
</dbReference>
<feature type="domain" description="HTH iclR-type" evidence="4">
    <location>
        <begin position="1"/>
        <end position="61"/>
    </location>
</feature>
<evidence type="ECO:0000256" key="3">
    <source>
        <dbReference type="ARBA" id="ARBA00023163"/>
    </source>
</evidence>
<dbReference type="Proteomes" id="UP000587002">
    <property type="component" value="Unassembled WGS sequence"/>
</dbReference>
<protein>
    <submittedName>
        <fullName evidence="6">IclR family acetate operon transcriptional repressor</fullName>
    </submittedName>
</protein>
<feature type="domain" description="IclR-ED" evidence="5">
    <location>
        <begin position="62"/>
        <end position="243"/>
    </location>
</feature>
<dbReference type="InterPro" id="IPR050707">
    <property type="entry name" value="HTH_MetabolicPath_Reg"/>
</dbReference>
<organism evidence="6 7">
    <name type="scientific">Saccharopolyspora hordei</name>
    <dbReference type="NCBI Taxonomy" id="1838"/>
    <lineage>
        <taxon>Bacteria</taxon>
        <taxon>Bacillati</taxon>
        <taxon>Actinomycetota</taxon>
        <taxon>Actinomycetes</taxon>
        <taxon>Pseudonocardiales</taxon>
        <taxon>Pseudonocardiaceae</taxon>
        <taxon>Saccharopolyspora</taxon>
    </lineage>
</organism>
<proteinExistence type="predicted"/>
<dbReference type="PANTHER" id="PTHR30136">
    <property type="entry name" value="HELIX-TURN-HELIX TRANSCRIPTIONAL REGULATOR, ICLR FAMILY"/>
    <property type="match status" value="1"/>
</dbReference>
<dbReference type="Gene3D" id="1.10.10.10">
    <property type="entry name" value="Winged helix-like DNA-binding domain superfamily/Winged helix DNA-binding domain"/>
    <property type="match status" value="1"/>
</dbReference>
<dbReference type="GO" id="GO:0003677">
    <property type="term" value="F:DNA binding"/>
    <property type="evidence" value="ECO:0007669"/>
    <property type="project" value="UniProtKB-KW"/>
</dbReference>